<proteinExistence type="predicted"/>
<keyword evidence="2" id="KW-1185">Reference proteome</keyword>
<sequence length="60" mass="6566">MLPKLSWTLHGRRLDVTHTQLQAAQAQLDAAQMETAQLPPSNPPATIHQTDRSTAASHII</sequence>
<evidence type="ECO:0000313" key="2">
    <source>
        <dbReference type="Proteomes" id="UP000790377"/>
    </source>
</evidence>
<evidence type="ECO:0000313" key="1">
    <source>
        <dbReference type="EMBL" id="KAH7903813.1"/>
    </source>
</evidence>
<organism evidence="1 2">
    <name type="scientific">Hygrophoropsis aurantiaca</name>
    <dbReference type="NCBI Taxonomy" id="72124"/>
    <lineage>
        <taxon>Eukaryota</taxon>
        <taxon>Fungi</taxon>
        <taxon>Dikarya</taxon>
        <taxon>Basidiomycota</taxon>
        <taxon>Agaricomycotina</taxon>
        <taxon>Agaricomycetes</taxon>
        <taxon>Agaricomycetidae</taxon>
        <taxon>Boletales</taxon>
        <taxon>Coniophorineae</taxon>
        <taxon>Hygrophoropsidaceae</taxon>
        <taxon>Hygrophoropsis</taxon>
    </lineage>
</organism>
<protein>
    <submittedName>
        <fullName evidence="1">Uncharacterized protein</fullName>
    </submittedName>
</protein>
<name>A0ACB7ZSZ9_9AGAM</name>
<dbReference type="Proteomes" id="UP000790377">
    <property type="component" value="Unassembled WGS sequence"/>
</dbReference>
<accession>A0ACB7ZSZ9</accession>
<dbReference type="EMBL" id="MU268745">
    <property type="protein sequence ID" value="KAH7903813.1"/>
    <property type="molecule type" value="Genomic_DNA"/>
</dbReference>
<gene>
    <name evidence="1" type="ORF">BJ138DRAFT_1120024</name>
</gene>
<comment type="caution">
    <text evidence="1">The sequence shown here is derived from an EMBL/GenBank/DDBJ whole genome shotgun (WGS) entry which is preliminary data.</text>
</comment>
<reference evidence="1" key="1">
    <citation type="journal article" date="2021" name="New Phytol.">
        <title>Evolutionary innovations through gain and loss of genes in the ectomycorrhizal Boletales.</title>
        <authorList>
            <person name="Wu G."/>
            <person name="Miyauchi S."/>
            <person name="Morin E."/>
            <person name="Kuo A."/>
            <person name="Drula E."/>
            <person name="Varga T."/>
            <person name="Kohler A."/>
            <person name="Feng B."/>
            <person name="Cao Y."/>
            <person name="Lipzen A."/>
            <person name="Daum C."/>
            <person name="Hundley H."/>
            <person name="Pangilinan J."/>
            <person name="Johnson J."/>
            <person name="Barry K."/>
            <person name="LaButti K."/>
            <person name="Ng V."/>
            <person name="Ahrendt S."/>
            <person name="Min B."/>
            <person name="Choi I.G."/>
            <person name="Park H."/>
            <person name="Plett J.M."/>
            <person name="Magnuson J."/>
            <person name="Spatafora J.W."/>
            <person name="Nagy L.G."/>
            <person name="Henrissat B."/>
            <person name="Grigoriev I.V."/>
            <person name="Yang Z.L."/>
            <person name="Xu J."/>
            <person name="Martin F.M."/>
        </authorList>
    </citation>
    <scope>NUCLEOTIDE SEQUENCE</scope>
    <source>
        <strain evidence="1">ATCC 28755</strain>
    </source>
</reference>